<feature type="coiled-coil region" evidence="1">
    <location>
        <begin position="124"/>
        <end position="151"/>
    </location>
</feature>
<accession>A0A371GNU3</accession>
<protein>
    <recommendedName>
        <fullName evidence="2">DUF7745 domain-containing protein</fullName>
    </recommendedName>
</protein>
<feature type="coiled-coil region" evidence="1">
    <location>
        <begin position="180"/>
        <end position="277"/>
    </location>
</feature>
<dbReference type="PANTHER" id="PTHR48154:SF1">
    <property type="entry name" value="PROTEIN, PUTATIVE-RELATED"/>
    <property type="match status" value="1"/>
</dbReference>
<evidence type="ECO:0000256" key="1">
    <source>
        <dbReference type="SAM" id="Coils"/>
    </source>
</evidence>
<dbReference type="OrthoDB" id="999756at2759"/>
<dbReference type="InterPro" id="IPR056647">
    <property type="entry name" value="DUF7745"/>
</dbReference>
<feature type="non-terminal residue" evidence="3">
    <location>
        <position position="1"/>
    </location>
</feature>
<evidence type="ECO:0000313" key="3">
    <source>
        <dbReference type="EMBL" id="RDX92023.1"/>
    </source>
</evidence>
<name>A0A371GNU3_MUCPR</name>
<evidence type="ECO:0000259" key="2">
    <source>
        <dbReference type="Pfam" id="PF24924"/>
    </source>
</evidence>
<organism evidence="3 4">
    <name type="scientific">Mucuna pruriens</name>
    <name type="common">Velvet bean</name>
    <name type="synonym">Dolichos pruriens</name>
    <dbReference type="NCBI Taxonomy" id="157652"/>
    <lineage>
        <taxon>Eukaryota</taxon>
        <taxon>Viridiplantae</taxon>
        <taxon>Streptophyta</taxon>
        <taxon>Embryophyta</taxon>
        <taxon>Tracheophyta</taxon>
        <taxon>Spermatophyta</taxon>
        <taxon>Magnoliopsida</taxon>
        <taxon>eudicotyledons</taxon>
        <taxon>Gunneridae</taxon>
        <taxon>Pentapetalae</taxon>
        <taxon>rosids</taxon>
        <taxon>fabids</taxon>
        <taxon>Fabales</taxon>
        <taxon>Fabaceae</taxon>
        <taxon>Papilionoideae</taxon>
        <taxon>50 kb inversion clade</taxon>
        <taxon>NPAAA clade</taxon>
        <taxon>indigoferoid/millettioid clade</taxon>
        <taxon>Phaseoleae</taxon>
        <taxon>Mucuna</taxon>
    </lineage>
</organism>
<proteinExistence type="predicted"/>
<reference evidence="3" key="1">
    <citation type="submission" date="2018-05" db="EMBL/GenBank/DDBJ databases">
        <title>Draft genome of Mucuna pruriens seed.</title>
        <authorList>
            <person name="Nnadi N.E."/>
            <person name="Vos R."/>
            <person name="Hasami M.H."/>
            <person name="Devisetty U.K."/>
            <person name="Aguiy J.C."/>
        </authorList>
    </citation>
    <scope>NUCLEOTIDE SEQUENCE [LARGE SCALE GENOMIC DNA]</scope>
    <source>
        <strain evidence="3">JCA_2017</strain>
    </source>
</reference>
<dbReference type="PANTHER" id="PTHR48154">
    <property type="entry name" value="PROTEIN, PUTATIVE-RELATED"/>
    <property type="match status" value="1"/>
</dbReference>
<evidence type="ECO:0000313" key="4">
    <source>
        <dbReference type="Proteomes" id="UP000257109"/>
    </source>
</evidence>
<dbReference type="Pfam" id="PF24924">
    <property type="entry name" value="DUF7745"/>
    <property type="match status" value="1"/>
</dbReference>
<dbReference type="AlphaFoldDB" id="A0A371GNU3"/>
<keyword evidence="4" id="KW-1185">Reference proteome</keyword>
<sequence>MITRCGGYPNVPLLGTQGAINYNPELASQQAGYPMVRAPLQEALTPFVLEGSQAHKGEHHKKIQHAWTNIIRKGVAWRTRSCGVSPSYKTWLEQRVHLVGLPWGSIQHQAQETQAYEVHETLRVEELEGTLEQMKTEQGMLKRKLETALEESRQERRLSDDFSKKARGEKESRLRIGRFLKAVTAEREQLKEAVVALKSREAEQEDELRGLRERVLLLEEELMAAKLFKEHLQNQRRYNLLALVKACGKADEAESQLEELKETLESWKQRCQDIADEVEIQVRAATTDTQFWKDRYIKLAWLANQALLDIPRKLCTTEDVVDPTRTLREIREFLERCRKLYDRMKELSAPP</sequence>
<gene>
    <name evidence="3" type="ORF">CR513_25912</name>
</gene>
<dbReference type="Proteomes" id="UP000257109">
    <property type="component" value="Unassembled WGS sequence"/>
</dbReference>
<comment type="caution">
    <text evidence="3">The sequence shown here is derived from an EMBL/GenBank/DDBJ whole genome shotgun (WGS) entry which is preliminary data.</text>
</comment>
<keyword evidence="1" id="KW-0175">Coiled coil</keyword>
<feature type="domain" description="DUF7745" evidence="2">
    <location>
        <begin position="2"/>
        <end position="96"/>
    </location>
</feature>
<dbReference type="EMBL" id="QJKJ01004970">
    <property type="protein sequence ID" value="RDX92023.1"/>
    <property type="molecule type" value="Genomic_DNA"/>
</dbReference>